<accession>A0A916NCG9</accession>
<dbReference type="Proteomes" id="UP000680038">
    <property type="component" value="Unassembled WGS sequence"/>
</dbReference>
<name>A0A916NCG9_9BACT</name>
<dbReference type="AlphaFoldDB" id="A0A916NCG9"/>
<dbReference type="EMBL" id="CAJRAF010000002">
    <property type="protein sequence ID" value="CAG5001983.1"/>
    <property type="molecule type" value="Genomic_DNA"/>
</dbReference>
<comment type="caution">
    <text evidence="1">The sequence shown here is derived from an EMBL/GenBank/DDBJ whole genome shotgun (WGS) entry which is preliminary data.</text>
</comment>
<evidence type="ECO:0000313" key="1">
    <source>
        <dbReference type="EMBL" id="CAG5001983.1"/>
    </source>
</evidence>
<keyword evidence="2" id="KW-1185">Reference proteome</keyword>
<organism evidence="1 2">
    <name type="scientific">Dyadobacter helix</name>
    <dbReference type="NCBI Taxonomy" id="2822344"/>
    <lineage>
        <taxon>Bacteria</taxon>
        <taxon>Pseudomonadati</taxon>
        <taxon>Bacteroidota</taxon>
        <taxon>Cytophagia</taxon>
        <taxon>Cytophagales</taxon>
        <taxon>Spirosomataceae</taxon>
        <taxon>Dyadobacter</taxon>
    </lineage>
</organism>
<evidence type="ECO:0000313" key="2">
    <source>
        <dbReference type="Proteomes" id="UP000680038"/>
    </source>
</evidence>
<reference evidence="1" key="1">
    <citation type="submission" date="2021-04" db="EMBL/GenBank/DDBJ databases">
        <authorList>
            <person name="Rodrigo-Torres L."/>
            <person name="Arahal R. D."/>
            <person name="Lucena T."/>
        </authorList>
    </citation>
    <scope>NUCLEOTIDE SEQUENCE</scope>
    <source>
        <strain evidence="1">CECT 9275</strain>
    </source>
</reference>
<sequence length="857" mass="93682">MAITRIDIPNTRPAPYVVSIKRVGENTELLTSFVNPIATFDAIIGGDQVYEVKVTDANGNVSTSTFNLDCTRPDDCQDGPILLGILEHDANGMTYKFHGNGVFQIDRKVYLNGVVIESASGVDFPASAEVNVSFSSPLAAGSYVLAIRGKSCWSEPTTLGFTITDNIILAWSLGYPAYDYSELLGKFRILASISRAGTYRLLIKDASDDSIKHDEDHIFSPGGILYINNFDPGEYDIDLGGGLLTGSLNILDLPEDCDTGPEDLIVSTVTKNQLVYRWHGINVFTLRHWIELDGVIVVAPIFVDPTGAVLTINYPTLSPGDYDLKVQGVSCYSEVATLPFTIEAETLAIQTIVPELLTNGRYKLKITFSGGKPLYMFHVRQLTNNTIGTYGNVTGSPTEITLPSGILPQTIKVKVIDSLGAEDEENVVLPSADISLKMIQWVNYFTGSTSTPMSANGVTYPIGDSADFHWDIEATLPNGGLWLYGEKKIEKYVSGVWVQKDLAAATGQPVGLDVTSGTTTISLLSPRNSQVVTIDGQNIFKTAGRWRATFIFRKNSANSEIVKQITIDFTISVPATLSGMLLHSRNGGTLGASIAEIPSYGGSYPKPTPQWDITVDNFNGVQFDNLLYYIRQKVNNAWETRYVSSKTYGSLQTTVSDSSLFRDANFSTVHVSILANVVQDWQIEIVARVGSGTVASRMAEFTLNLAETAFLNDGLIRRSAGGKDFCIVNGMDFGIEVLSSGNIRLFHPATRSSFNGQNTVYPWRYIDHVRIPFKTGLDPEDINDEFVYLEDLVSPTGVPWAKGSYSIAILWFDNNVDSYDDVLSGGNLPWAYNLAGPGNENHASHAAMPDYIYFSII</sequence>
<protein>
    <submittedName>
        <fullName evidence="1">Uncharacterized protein</fullName>
    </submittedName>
</protein>
<gene>
    <name evidence="1" type="ORF">DYBT9275_02780</name>
</gene>
<proteinExistence type="predicted"/>